<protein>
    <submittedName>
        <fullName evidence="2">Uncharacterized protein</fullName>
    </submittedName>
</protein>
<dbReference type="Proteomes" id="UP000280188">
    <property type="component" value="Chromosome"/>
</dbReference>
<dbReference type="AlphaFoldDB" id="A0A2Z6IEZ4"/>
<keyword evidence="1" id="KW-1133">Transmembrane helix</keyword>
<keyword evidence="1" id="KW-0472">Membrane</keyword>
<keyword evidence="1" id="KW-0812">Transmembrane</keyword>
<reference evidence="2 3" key="1">
    <citation type="journal article" date="2018" name="Microbiol. Resour. Announc.">
        <title>Complete Genome Sequence of Acidithiobacillus ferridurans JCM 18981.</title>
        <authorList>
            <person name="Miyauchi T."/>
            <person name="Kouzuma A."/>
            <person name="Abe T."/>
            <person name="Watanabe K."/>
        </authorList>
    </citation>
    <scope>NUCLEOTIDE SEQUENCE [LARGE SCALE GENOMIC DNA]</scope>
    <source>
        <strain evidence="3">ATCC 33020 / DSM 29468 / JCM 18981 / 11Fe</strain>
    </source>
</reference>
<gene>
    <name evidence="2" type="ORF">AFERRID_00940</name>
</gene>
<organism evidence="2 3">
    <name type="scientific">Acidithiobacillus ferridurans</name>
    <dbReference type="NCBI Taxonomy" id="1232575"/>
    <lineage>
        <taxon>Bacteria</taxon>
        <taxon>Pseudomonadati</taxon>
        <taxon>Pseudomonadota</taxon>
        <taxon>Acidithiobacillia</taxon>
        <taxon>Acidithiobacillales</taxon>
        <taxon>Acidithiobacillaceae</taxon>
        <taxon>Acidithiobacillus</taxon>
    </lineage>
</organism>
<proteinExistence type="predicted"/>
<sequence>MSVKESSIPQQSIALEVDVIAQRLPPLAKSMMKHVANASHPMAEAALIMNDIKSQLYSINTALKLVKPVARVVVKATKQSQTWSLAAVVAAKISVTVMLFVFIFLGFLLF</sequence>
<feature type="transmembrane region" description="Helical" evidence="1">
    <location>
        <begin position="85"/>
        <end position="109"/>
    </location>
</feature>
<keyword evidence="3" id="KW-1185">Reference proteome</keyword>
<evidence type="ECO:0000313" key="3">
    <source>
        <dbReference type="Proteomes" id="UP000280188"/>
    </source>
</evidence>
<dbReference type="RefSeq" id="WP_071183045.1">
    <property type="nucleotide sequence ID" value="NZ_AP018795.1"/>
</dbReference>
<evidence type="ECO:0000256" key="1">
    <source>
        <dbReference type="SAM" id="Phobius"/>
    </source>
</evidence>
<accession>A0A2Z6IEZ4</accession>
<dbReference type="EMBL" id="AP018795">
    <property type="protein sequence ID" value="BBF63876.1"/>
    <property type="molecule type" value="Genomic_DNA"/>
</dbReference>
<name>A0A2Z6IEZ4_ACIFI</name>
<dbReference type="KEGG" id="afj:AFERRID_00940"/>
<evidence type="ECO:0000313" key="2">
    <source>
        <dbReference type="EMBL" id="BBF63876.1"/>
    </source>
</evidence>